<sequence>MSVDMTPTDKLNDQIVYTLLNKVKHGGEDPHDVSFFAEDFEGETVNRDVLIEQLNQIMPKYLMGEIETTGETIGDNSPEPKALVICKNAQVTTDGLAMLKAKYFKVDQT</sequence>
<protein>
    <submittedName>
        <fullName evidence="1">Uncharacterized protein</fullName>
    </submittedName>
</protein>
<proteinExistence type="predicted"/>
<name>A0AA97AKM2_9CYAN</name>
<reference evidence="1" key="1">
    <citation type="submission" date="2020-05" db="EMBL/GenBank/DDBJ databases">
        <authorList>
            <person name="Zhu T."/>
            <person name="Keshari N."/>
            <person name="Lu X."/>
        </authorList>
    </citation>
    <scope>NUCLEOTIDE SEQUENCE</scope>
    <source>
        <strain evidence="1">NK1-12</strain>
    </source>
</reference>
<dbReference type="EMBL" id="CP053586">
    <property type="protein sequence ID" value="WNZ26326.1"/>
    <property type="molecule type" value="Genomic_DNA"/>
</dbReference>
<evidence type="ECO:0000313" key="1">
    <source>
        <dbReference type="EMBL" id="WNZ26326.1"/>
    </source>
</evidence>
<accession>A0AA97AKM2</accession>
<dbReference type="RefSeq" id="WP_316432591.1">
    <property type="nucleotide sequence ID" value="NZ_CP053586.1"/>
</dbReference>
<gene>
    <name evidence="1" type="ORF">HJG54_28250</name>
</gene>
<organism evidence="1">
    <name type="scientific">Leptolyngbya sp. NK1-12</name>
    <dbReference type="NCBI Taxonomy" id="2547451"/>
    <lineage>
        <taxon>Bacteria</taxon>
        <taxon>Bacillati</taxon>
        <taxon>Cyanobacteriota</taxon>
        <taxon>Cyanophyceae</taxon>
        <taxon>Leptolyngbyales</taxon>
        <taxon>Leptolyngbyaceae</taxon>
        <taxon>Leptolyngbya group</taxon>
        <taxon>Leptolyngbya</taxon>
    </lineage>
</organism>
<dbReference type="AlphaFoldDB" id="A0AA97AKM2"/>